<gene>
    <name evidence="6" type="ORF">TP2_10055</name>
</gene>
<reference evidence="6 7" key="1">
    <citation type="submission" date="2013-07" db="EMBL/GenBank/DDBJ databases">
        <title>Thioclava pacifica DSM 10166 Genome Sequencing.</title>
        <authorList>
            <person name="Lai Q."/>
            <person name="Shao Z."/>
        </authorList>
    </citation>
    <scope>NUCLEOTIDE SEQUENCE [LARGE SCALE GENOMIC DNA]</scope>
    <source>
        <strain evidence="6 7">DSM 10166</strain>
    </source>
</reference>
<dbReference type="SMART" id="SM00062">
    <property type="entry name" value="PBPb"/>
    <property type="match status" value="1"/>
</dbReference>
<accession>A0A074JR15</accession>
<dbReference type="FunFam" id="3.40.190.10:FF:000806">
    <property type="entry name" value="Polar amino acid uptake family ABC transporter, periplasmic substrate-binding protein"/>
    <property type="match status" value="1"/>
</dbReference>
<dbReference type="PROSITE" id="PS01039">
    <property type="entry name" value="SBP_BACTERIAL_3"/>
    <property type="match status" value="1"/>
</dbReference>
<comment type="similarity">
    <text evidence="1 3">Belongs to the bacterial solute-binding protein 3 family.</text>
</comment>
<dbReference type="InterPro" id="IPR001638">
    <property type="entry name" value="Solute-binding_3/MltF_N"/>
</dbReference>
<evidence type="ECO:0000313" key="7">
    <source>
        <dbReference type="Proteomes" id="UP000027432"/>
    </source>
</evidence>
<dbReference type="Proteomes" id="UP000027432">
    <property type="component" value="Unassembled WGS sequence"/>
</dbReference>
<dbReference type="STRING" id="1353537.TP2_10055"/>
<dbReference type="SUPFAM" id="SSF53850">
    <property type="entry name" value="Periplasmic binding protein-like II"/>
    <property type="match status" value="1"/>
</dbReference>
<evidence type="ECO:0000256" key="2">
    <source>
        <dbReference type="ARBA" id="ARBA00022729"/>
    </source>
</evidence>
<dbReference type="InterPro" id="IPR018313">
    <property type="entry name" value="SBP_3_CS"/>
</dbReference>
<keyword evidence="2 4" id="KW-0732">Signal</keyword>
<dbReference type="eggNOG" id="COG0834">
    <property type="taxonomic scope" value="Bacteria"/>
</dbReference>
<feature type="chain" id="PRO_5001697035" description="Solute-binding protein family 3/N-terminal domain-containing protein" evidence="4">
    <location>
        <begin position="20"/>
        <end position="292"/>
    </location>
</feature>
<evidence type="ECO:0000256" key="4">
    <source>
        <dbReference type="SAM" id="SignalP"/>
    </source>
</evidence>
<keyword evidence="7" id="KW-1185">Reference proteome</keyword>
<organism evidence="6 7">
    <name type="scientific">Thioclava pacifica DSM 10166</name>
    <dbReference type="NCBI Taxonomy" id="1353537"/>
    <lineage>
        <taxon>Bacteria</taxon>
        <taxon>Pseudomonadati</taxon>
        <taxon>Pseudomonadota</taxon>
        <taxon>Alphaproteobacteria</taxon>
        <taxon>Rhodobacterales</taxon>
        <taxon>Paracoccaceae</taxon>
        <taxon>Thioclava</taxon>
    </lineage>
</organism>
<feature type="domain" description="Solute-binding protein family 3/N-terminal" evidence="5">
    <location>
        <begin position="49"/>
        <end position="286"/>
    </location>
</feature>
<dbReference type="RefSeq" id="WP_240473764.1">
    <property type="nucleotide sequence ID" value="NZ_AUND01000034.1"/>
</dbReference>
<proteinExistence type="inferred from homology"/>
<sequence length="292" mass="31645">MLTLALLGGVALATPALSACEGYAPEQKLQNTAPQDIGRGLDRIIADGYIEFALYEDYAPWSYEEGGKAKGIDVEIGKIIAEDLGVQPRFRLVSAGETLDADLRNYVYKGAVVNGRVSDVMLHVPYDVDYACRFDQVVFTGLYGEEHIAIAYDAASYPDKGPTPAVFRYDPIGVENDSISDFYMSDVTRGPSADKVHRFRTTALAMQALADHEVMAVMGPRAELEAAMAPGIKIHEPPLGLPRSKWVIGVALSMQHRPLAYAVDDAIAAALQDGRIATAFAEYGVEFTPPTQ</sequence>
<comment type="caution">
    <text evidence="6">The sequence shown here is derived from an EMBL/GenBank/DDBJ whole genome shotgun (WGS) entry which is preliminary data.</text>
</comment>
<evidence type="ECO:0000259" key="5">
    <source>
        <dbReference type="SMART" id="SM00062"/>
    </source>
</evidence>
<dbReference type="Pfam" id="PF00497">
    <property type="entry name" value="SBP_bac_3"/>
    <property type="match status" value="1"/>
</dbReference>
<protein>
    <recommendedName>
        <fullName evidence="5">Solute-binding protein family 3/N-terminal domain-containing protein</fullName>
    </recommendedName>
</protein>
<dbReference type="AlphaFoldDB" id="A0A074JR15"/>
<evidence type="ECO:0000256" key="1">
    <source>
        <dbReference type="ARBA" id="ARBA00010333"/>
    </source>
</evidence>
<feature type="signal peptide" evidence="4">
    <location>
        <begin position="1"/>
        <end position="19"/>
    </location>
</feature>
<evidence type="ECO:0000256" key="3">
    <source>
        <dbReference type="RuleBase" id="RU003744"/>
    </source>
</evidence>
<evidence type="ECO:0000313" key="6">
    <source>
        <dbReference type="EMBL" id="KEO51812.1"/>
    </source>
</evidence>
<dbReference type="Gene3D" id="3.40.190.10">
    <property type="entry name" value="Periplasmic binding protein-like II"/>
    <property type="match status" value="3"/>
</dbReference>
<dbReference type="EMBL" id="AUND01000034">
    <property type="protein sequence ID" value="KEO51812.1"/>
    <property type="molecule type" value="Genomic_DNA"/>
</dbReference>
<name>A0A074JR15_9RHOB</name>